<dbReference type="Pfam" id="PF12553">
    <property type="entry name" value="DUF3742"/>
    <property type="match status" value="1"/>
</dbReference>
<dbReference type="EMBL" id="CP069352">
    <property type="protein sequence ID" value="QRK81786.1"/>
    <property type="molecule type" value="Genomic_DNA"/>
</dbReference>
<feature type="transmembrane region" description="Helical" evidence="2">
    <location>
        <begin position="50"/>
        <end position="76"/>
    </location>
</feature>
<proteinExistence type="predicted"/>
<protein>
    <submittedName>
        <fullName evidence="3">DUF3742 family protein</fullName>
    </submittedName>
</protein>
<dbReference type="Proteomes" id="UP000663686">
    <property type="component" value="Chromosome"/>
</dbReference>
<keyword evidence="2" id="KW-1133">Transmembrane helix</keyword>
<keyword evidence="4" id="KW-1185">Reference proteome</keyword>
<dbReference type="RefSeq" id="WP_203417940.1">
    <property type="nucleotide sequence ID" value="NZ_CP069352.1"/>
</dbReference>
<feature type="compositionally biased region" description="Basic and acidic residues" evidence="1">
    <location>
        <begin position="112"/>
        <end position="121"/>
    </location>
</feature>
<evidence type="ECO:0000313" key="3">
    <source>
        <dbReference type="EMBL" id="QRK81786.1"/>
    </source>
</evidence>
<dbReference type="InterPro" id="IPR022213">
    <property type="entry name" value="DUF3742"/>
</dbReference>
<sequence length="121" mass="13870">MATSERGTAFSILGKWLGRLWLRMIQIDERISSLIEDRRMPDPLVSFLKWGLRLALLLLLIISALGLSAVALLILFSAKMGSRPVSNDEDWAIGEQYDQRDDPFYDPINDSRMIDPRFEDD</sequence>
<evidence type="ECO:0000256" key="2">
    <source>
        <dbReference type="SAM" id="Phobius"/>
    </source>
</evidence>
<feature type="region of interest" description="Disordered" evidence="1">
    <location>
        <begin position="97"/>
        <end position="121"/>
    </location>
</feature>
<keyword evidence="2" id="KW-0472">Membrane</keyword>
<evidence type="ECO:0000256" key="1">
    <source>
        <dbReference type="SAM" id="MobiDB-lite"/>
    </source>
</evidence>
<accession>A0ABX7G9M9</accession>
<name>A0ABX7G9M9_9PSED</name>
<reference evidence="3 4" key="1">
    <citation type="submission" date="2021-03" db="EMBL/GenBank/DDBJ databases">
        <title>P. granadensis CT364 genome publication.</title>
        <authorList>
            <person name="Stach J."/>
            <person name="Montero-Calasanz Md.C."/>
        </authorList>
    </citation>
    <scope>NUCLEOTIDE SEQUENCE [LARGE SCALE GENOMIC DNA]</scope>
    <source>
        <strain evidence="3 4">CT364</strain>
    </source>
</reference>
<organism evidence="3 4">
    <name type="scientific">Pseudomonas granadensis</name>
    <dbReference type="NCBI Taxonomy" id="1421430"/>
    <lineage>
        <taxon>Bacteria</taxon>
        <taxon>Pseudomonadati</taxon>
        <taxon>Pseudomonadota</taxon>
        <taxon>Gammaproteobacteria</taxon>
        <taxon>Pseudomonadales</taxon>
        <taxon>Pseudomonadaceae</taxon>
        <taxon>Pseudomonas</taxon>
    </lineage>
</organism>
<gene>
    <name evidence="3" type="ORF">JN757_14400</name>
</gene>
<keyword evidence="2" id="KW-0812">Transmembrane</keyword>
<evidence type="ECO:0000313" key="4">
    <source>
        <dbReference type="Proteomes" id="UP000663686"/>
    </source>
</evidence>